<comment type="caution">
    <text evidence="1">The sequence shown here is derived from an EMBL/GenBank/DDBJ whole genome shotgun (WGS) entry which is preliminary data.</text>
</comment>
<dbReference type="GO" id="GO:0015035">
    <property type="term" value="F:protein-disulfide reductase activity"/>
    <property type="evidence" value="ECO:0007669"/>
    <property type="project" value="InterPro"/>
</dbReference>
<dbReference type="InterPro" id="IPR044691">
    <property type="entry name" value="DCC1_Trx"/>
</dbReference>
<dbReference type="InterPro" id="IPR007263">
    <property type="entry name" value="DCC1-like"/>
</dbReference>
<protein>
    <submittedName>
        <fullName evidence="1">Putative DCC family thiol-disulfide oxidoreductase YuxK</fullName>
    </submittedName>
</protein>
<dbReference type="Pfam" id="PF04134">
    <property type="entry name" value="DCC1-like"/>
    <property type="match status" value="1"/>
</dbReference>
<keyword evidence="2" id="KW-1185">Reference proteome</keyword>
<reference evidence="1 2" key="1">
    <citation type="submission" date="2020-08" db="EMBL/GenBank/DDBJ databases">
        <title>Genomic Encyclopedia of Type Strains, Phase IV (KMG-IV): sequencing the most valuable type-strain genomes for metagenomic binning, comparative biology and taxonomic classification.</title>
        <authorList>
            <person name="Goeker M."/>
        </authorList>
    </citation>
    <scope>NUCLEOTIDE SEQUENCE [LARGE SCALE GENOMIC DNA]</scope>
    <source>
        <strain evidence="1 2">DSM 19979</strain>
    </source>
</reference>
<evidence type="ECO:0000313" key="1">
    <source>
        <dbReference type="EMBL" id="MBB3898134.1"/>
    </source>
</evidence>
<organism evidence="1 2">
    <name type="scientific">Roseococcus suduntuyensis</name>
    <dbReference type="NCBI Taxonomy" id="455361"/>
    <lineage>
        <taxon>Bacteria</taxon>
        <taxon>Pseudomonadati</taxon>
        <taxon>Pseudomonadota</taxon>
        <taxon>Alphaproteobacteria</taxon>
        <taxon>Acetobacterales</taxon>
        <taxon>Roseomonadaceae</taxon>
        <taxon>Roseococcus</taxon>
    </lineage>
</organism>
<accession>A0A840AD19</accession>
<dbReference type="AlphaFoldDB" id="A0A840AD19"/>
<evidence type="ECO:0000313" key="2">
    <source>
        <dbReference type="Proteomes" id="UP000553193"/>
    </source>
</evidence>
<proteinExistence type="predicted"/>
<gene>
    <name evidence="1" type="ORF">GGQ83_001571</name>
</gene>
<sequence>MPEAPRCTTVYYDGACPVCSREIAHYRTRRGAETLAFVDVSQQAELGPDLDRDAALRRMHVRMADGTLRDGAAAFAAIWGALPGWRWLGRVAAWPGIAQGLELGYRGFLGARRLWRR</sequence>
<dbReference type="EMBL" id="JACIDJ010000002">
    <property type="protein sequence ID" value="MBB3898134.1"/>
    <property type="molecule type" value="Genomic_DNA"/>
</dbReference>
<dbReference type="PANTHER" id="PTHR34290">
    <property type="entry name" value="SI:CH73-390P7.2"/>
    <property type="match status" value="1"/>
</dbReference>
<name>A0A840AD19_9PROT</name>
<dbReference type="RefSeq" id="WP_184383224.1">
    <property type="nucleotide sequence ID" value="NZ_JACIDJ010000002.1"/>
</dbReference>
<dbReference type="PANTHER" id="PTHR34290:SF2">
    <property type="entry name" value="OS04G0668800 PROTEIN"/>
    <property type="match status" value="1"/>
</dbReference>
<dbReference type="Proteomes" id="UP000553193">
    <property type="component" value="Unassembled WGS sequence"/>
</dbReference>